<accession>A0A4Y2X408</accession>
<protein>
    <submittedName>
        <fullName evidence="2">Uncharacterized protein</fullName>
    </submittedName>
</protein>
<dbReference type="AlphaFoldDB" id="A0A4Y2X408"/>
<reference evidence="2 3" key="1">
    <citation type="journal article" date="2019" name="Sci. Rep.">
        <title>Orb-weaving spider Araneus ventricosus genome elucidates the spidroin gene catalogue.</title>
        <authorList>
            <person name="Kono N."/>
            <person name="Nakamura H."/>
            <person name="Ohtoshi R."/>
            <person name="Moran D.A.P."/>
            <person name="Shinohara A."/>
            <person name="Yoshida Y."/>
            <person name="Fujiwara M."/>
            <person name="Mori M."/>
            <person name="Tomita M."/>
            <person name="Arakawa K."/>
        </authorList>
    </citation>
    <scope>NUCLEOTIDE SEQUENCE [LARGE SCALE GENOMIC DNA]</scope>
</reference>
<sequence length="55" mass="5884">MVFTKPLCDDISSSELGAIGMAFFLLLFFCLATTKTGSATFPPASYILVCLFLAV</sequence>
<name>A0A4Y2X408_ARAVE</name>
<keyword evidence="1" id="KW-0812">Transmembrane</keyword>
<dbReference type="Proteomes" id="UP000499080">
    <property type="component" value="Unassembled WGS sequence"/>
</dbReference>
<organism evidence="2 3">
    <name type="scientific">Araneus ventricosus</name>
    <name type="common">Orbweaver spider</name>
    <name type="synonym">Epeira ventricosa</name>
    <dbReference type="NCBI Taxonomy" id="182803"/>
    <lineage>
        <taxon>Eukaryota</taxon>
        <taxon>Metazoa</taxon>
        <taxon>Ecdysozoa</taxon>
        <taxon>Arthropoda</taxon>
        <taxon>Chelicerata</taxon>
        <taxon>Arachnida</taxon>
        <taxon>Araneae</taxon>
        <taxon>Araneomorphae</taxon>
        <taxon>Entelegynae</taxon>
        <taxon>Araneoidea</taxon>
        <taxon>Araneidae</taxon>
        <taxon>Araneus</taxon>
    </lineage>
</organism>
<keyword evidence="1" id="KW-1133">Transmembrane helix</keyword>
<gene>
    <name evidence="2" type="ORF">AVEN_259664_1</name>
</gene>
<dbReference type="EMBL" id="BGPR01069000">
    <property type="protein sequence ID" value="GBO42752.1"/>
    <property type="molecule type" value="Genomic_DNA"/>
</dbReference>
<keyword evidence="3" id="KW-1185">Reference proteome</keyword>
<proteinExistence type="predicted"/>
<feature type="non-terminal residue" evidence="2">
    <location>
        <position position="55"/>
    </location>
</feature>
<keyword evidence="1" id="KW-0472">Membrane</keyword>
<feature type="transmembrane region" description="Helical" evidence="1">
    <location>
        <begin position="16"/>
        <end position="34"/>
    </location>
</feature>
<evidence type="ECO:0000256" key="1">
    <source>
        <dbReference type="SAM" id="Phobius"/>
    </source>
</evidence>
<comment type="caution">
    <text evidence="2">The sequence shown here is derived from an EMBL/GenBank/DDBJ whole genome shotgun (WGS) entry which is preliminary data.</text>
</comment>
<evidence type="ECO:0000313" key="2">
    <source>
        <dbReference type="EMBL" id="GBO42752.1"/>
    </source>
</evidence>
<evidence type="ECO:0000313" key="3">
    <source>
        <dbReference type="Proteomes" id="UP000499080"/>
    </source>
</evidence>